<evidence type="ECO:0000313" key="2">
    <source>
        <dbReference type="EMBL" id="GGJ58668.1"/>
    </source>
</evidence>
<sequence>MVLDDLPDHYGEVHRRLRVEALFALCQREESLDETLGAFGCAEQLGPDFGDPCGRGIGQADLQGRPLDGQGRAQFVGGVGGRPLPGPALGRPEEV</sequence>
<dbReference type="EMBL" id="BMQA01000057">
    <property type="protein sequence ID" value="GGJ58668.1"/>
    <property type="molecule type" value="Genomic_DNA"/>
</dbReference>
<dbReference type="AlphaFoldDB" id="A0A917LE98"/>
<name>A0A917LE98_9ACTN</name>
<accession>A0A917LE98</accession>
<organism evidence="2 3">
    <name type="scientific">Streptomyces brasiliensis</name>
    <dbReference type="NCBI Taxonomy" id="1954"/>
    <lineage>
        <taxon>Bacteria</taxon>
        <taxon>Bacillati</taxon>
        <taxon>Actinomycetota</taxon>
        <taxon>Actinomycetes</taxon>
        <taxon>Kitasatosporales</taxon>
        <taxon>Streptomycetaceae</taxon>
        <taxon>Streptomyces</taxon>
    </lineage>
</organism>
<dbReference type="Proteomes" id="UP000657574">
    <property type="component" value="Unassembled WGS sequence"/>
</dbReference>
<reference evidence="2" key="2">
    <citation type="submission" date="2020-09" db="EMBL/GenBank/DDBJ databases">
        <authorList>
            <person name="Sun Q."/>
            <person name="Ohkuma M."/>
        </authorList>
    </citation>
    <scope>NUCLEOTIDE SEQUENCE</scope>
    <source>
        <strain evidence="2">JCM 3086</strain>
    </source>
</reference>
<keyword evidence="3" id="KW-1185">Reference proteome</keyword>
<gene>
    <name evidence="2" type="ORF">GCM10010121_081690</name>
</gene>
<reference evidence="2" key="1">
    <citation type="journal article" date="2014" name="Int. J. Syst. Evol. Microbiol.">
        <title>Complete genome sequence of Corynebacterium casei LMG S-19264T (=DSM 44701T), isolated from a smear-ripened cheese.</title>
        <authorList>
            <consortium name="US DOE Joint Genome Institute (JGI-PGF)"/>
            <person name="Walter F."/>
            <person name="Albersmeier A."/>
            <person name="Kalinowski J."/>
            <person name="Ruckert C."/>
        </authorList>
    </citation>
    <scope>NUCLEOTIDE SEQUENCE</scope>
    <source>
        <strain evidence="2">JCM 3086</strain>
    </source>
</reference>
<evidence type="ECO:0000256" key="1">
    <source>
        <dbReference type="SAM" id="MobiDB-lite"/>
    </source>
</evidence>
<evidence type="ECO:0000313" key="3">
    <source>
        <dbReference type="Proteomes" id="UP000657574"/>
    </source>
</evidence>
<feature type="region of interest" description="Disordered" evidence="1">
    <location>
        <begin position="54"/>
        <end position="95"/>
    </location>
</feature>
<proteinExistence type="predicted"/>
<protein>
    <submittedName>
        <fullName evidence="2">Uncharacterized protein</fullName>
    </submittedName>
</protein>
<comment type="caution">
    <text evidence="2">The sequence shown here is derived from an EMBL/GenBank/DDBJ whole genome shotgun (WGS) entry which is preliminary data.</text>
</comment>